<proteinExistence type="predicted"/>
<dbReference type="CDD" id="cd00829">
    <property type="entry name" value="SCP-x_thiolase"/>
    <property type="match status" value="1"/>
</dbReference>
<dbReference type="SUPFAM" id="SSF53901">
    <property type="entry name" value="Thiolase-like"/>
    <property type="match status" value="1"/>
</dbReference>
<reference evidence="2" key="1">
    <citation type="submission" date="2014-01" db="EMBL/GenBank/DDBJ databases">
        <authorList>
            <person name="Brown-Elliot B."/>
            <person name="Wallace R."/>
            <person name="Lenaerts A."/>
            <person name="Ordway D."/>
            <person name="DeGroote M.A."/>
            <person name="Parker T."/>
            <person name="Sizemore C."/>
            <person name="Tallon L.J."/>
            <person name="Sadzewicz L.K."/>
            <person name="Sengamalay N."/>
            <person name="Fraser C.M."/>
            <person name="Hine E."/>
            <person name="Shefchek K.A."/>
            <person name="Das S.P."/>
            <person name="Tettelin H."/>
        </authorList>
    </citation>
    <scope>NUCLEOTIDE SEQUENCE [LARGE SCALE GENOMIC DNA]</scope>
    <source>
        <strain evidence="2">4042</strain>
    </source>
</reference>
<dbReference type="PANTHER" id="PTHR42870">
    <property type="entry name" value="ACETYL-COA C-ACETYLTRANSFERASE"/>
    <property type="match status" value="1"/>
</dbReference>
<feature type="compositionally biased region" description="Polar residues" evidence="1">
    <location>
        <begin position="294"/>
        <end position="307"/>
    </location>
</feature>
<evidence type="ECO:0000313" key="2">
    <source>
        <dbReference type="EMBL" id="EUA23360.1"/>
    </source>
</evidence>
<comment type="caution">
    <text evidence="2">The sequence shown here is derived from an EMBL/GenBank/DDBJ whole genome shotgun (WGS) entry which is preliminary data.</text>
</comment>
<accession>X7ZXL0</accession>
<sequence length="307" mass="32651">MPGTTGLCDVAIVGIGATPYYKRGQSLPKTTLELACEAILAACADAGLSVTDIDGFAYYSGAAAGYAEKMDTADFVETLGIPEIRFTAALTAGGGGSAGAIGLARAAIVAGDASVVVTVMALQQAKQRLGTVFSAMEPDPINSFLQPSGLFGPGQLMSVLARRHMHLYGTRREAFAEIAISTRVNALNRPKAIHREPLTLEDYFNARMIAEPLCLYDFCQETDGAVAVITTSMDRARDLRQPPSPWSPLRTAECGNGDVRSHGWACPTSTSPRRATNRSPTGSTGRRESPPPTSTWRCFTTTSPRWS</sequence>
<protein>
    <submittedName>
        <fullName evidence="2">Putative exopolyphosphatase</fullName>
    </submittedName>
</protein>
<dbReference type="Gene3D" id="3.40.47.10">
    <property type="match status" value="1"/>
</dbReference>
<dbReference type="InterPro" id="IPR016039">
    <property type="entry name" value="Thiolase-like"/>
</dbReference>
<name>X7ZXL0_MYCXE</name>
<feature type="compositionally biased region" description="Polar residues" evidence="1">
    <location>
        <begin position="267"/>
        <end position="284"/>
    </location>
</feature>
<gene>
    <name evidence="2" type="ORF">I553_5075</name>
</gene>
<dbReference type="PATRIC" id="fig|1299334.3.peg.7041"/>
<feature type="region of interest" description="Disordered" evidence="1">
    <location>
        <begin position="261"/>
        <end position="307"/>
    </location>
</feature>
<dbReference type="AlphaFoldDB" id="X7ZXL0"/>
<dbReference type="PANTHER" id="PTHR42870:SF1">
    <property type="entry name" value="NON-SPECIFIC LIPID-TRANSFER PROTEIN-LIKE 2"/>
    <property type="match status" value="1"/>
</dbReference>
<organism evidence="2">
    <name type="scientific">Mycobacterium xenopi 4042</name>
    <dbReference type="NCBI Taxonomy" id="1299334"/>
    <lineage>
        <taxon>Bacteria</taxon>
        <taxon>Bacillati</taxon>
        <taxon>Actinomycetota</taxon>
        <taxon>Actinomycetes</taxon>
        <taxon>Mycobacteriales</taxon>
        <taxon>Mycobacteriaceae</taxon>
        <taxon>Mycobacterium</taxon>
    </lineage>
</organism>
<dbReference type="EMBL" id="JAOB01000069">
    <property type="protein sequence ID" value="EUA23360.1"/>
    <property type="molecule type" value="Genomic_DNA"/>
</dbReference>
<evidence type="ECO:0000256" key="1">
    <source>
        <dbReference type="SAM" id="MobiDB-lite"/>
    </source>
</evidence>
<dbReference type="GO" id="GO:0016746">
    <property type="term" value="F:acyltransferase activity"/>
    <property type="evidence" value="ECO:0007669"/>
    <property type="project" value="InterPro"/>
</dbReference>